<accession>A0ABU2H937</accession>
<gene>
    <name evidence="2" type="ORF">RIF23_16050</name>
</gene>
<feature type="domain" description="Aminoglycoside phosphotransferase" evidence="1">
    <location>
        <begin position="32"/>
        <end position="281"/>
    </location>
</feature>
<comment type="caution">
    <text evidence="2">The sequence shown here is derived from an EMBL/GenBank/DDBJ whole genome shotgun (WGS) entry which is preliminary data.</text>
</comment>
<organism evidence="2 3">
    <name type="scientific">Lipingzhangella rawalii</name>
    <dbReference type="NCBI Taxonomy" id="2055835"/>
    <lineage>
        <taxon>Bacteria</taxon>
        <taxon>Bacillati</taxon>
        <taxon>Actinomycetota</taxon>
        <taxon>Actinomycetes</taxon>
        <taxon>Streptosporangiales</taxon>
        <taxon>Nocardiopsidaceae</taxon>
        <taxon>Lipingzhangella</taxon>
    </lineage>
</organism>
<dbReference type="InterPro" id="IPR011009">
    <property type="entry name" value="Kinase-like_dom_sf"/>
</dbReference>
<dbReference type="Gene3D" id="3.90.1200.10">
    <property type="match status" value="1"/>
</dbReference>
<evidence type="ECO:0000259" key="1">
    <source>
        <dbReference type="Pfam" id="PF01636"/>
    </source>
</evidence>
<name>A0ABU2H937_9ACTN</name>
<proteinExistence type="predicted"/>
<dbReference type="Pfam" id="PF01636">
    <property type="entry name" value="APH"/>
    <property type="match status" value="1"/>
</dbReference>
<dbReference type="InterPro" id="IPR002575">
    <property type="entry name" value="Aminoglycoside_PTrfase"/>
</dbReference>
<keyword evidence="3" id="KW-1185">Reference proteome</keyword>
<dbReference type="RefSeq" id="WP_310913364.1">
    <property type="nucleotide sequence ID" value="NZ_JAVLVT010000008.1"/>
</dbReference>
<protein>
    <submittedName>
        <fullName evidence="2">Phosphotransferase</fullName>
    </submittedName>
</protein>
<sequence length="349" mass="39128">MTSEPTTTEAHQAITATLAQDYAMEDTTLARLPIGQGTVNYRADWHGRDYFVKHYPLEADLEAETQAIDLTERAAHHQVPTPPLVRTRAGQAISRRGTTAISVWEWARGCPITDGFSPTQQNAAGQALGRIHRAFANHPNSTATSPDLESWLNPDLARIETTIADLLTHIAQRDQRDDFDQVAEQTLTERRQALREVPTLLDGLPTLTTQVLHGDYSPVNLLFDGNHLSAVTDFRPPQPFLIAYELGRIAFDPRTVVLDADWITAASRLIAAYLETHPAVRGEDVRACARVALLQLLTSLYGVKQHYRKPGLHQKDLDDFWLLRHRASTQLLDHLEAAEEALDQITRRY</sequence>
<evidence type="ECO:0000313" key="2">
    <source>
        <dbReference type="EMBL" id="MDS1271806.1"/>
    </source>
</evidence>
<dbReference type="SUPFAM" id="SSF56112">
    <property type="entry name" value="Protein kinase-like (PK-like)"/>
    <property type="match status" value="1"/>
</dbReference>
<dbReference type="EMBL" id="JAVLVT010000008">
    <property type="protein sequence ID" value="MDS1271806.1"/>
    <property type="molecule type" value="Genomic_DNA"/>
</dbReference>
<dbReference type="Gene3D" id="3.30.200.20">
    <property type="entry name" value="Phosphorylase Kinase, domain 1"/>
    <property type="match status" value="1"/>
</dbReference>
<evidence type="ECO:0000313" key="3">
    <source>
        <dbReference type="Proteomes" id="UP001250214"/>
    </source>
</evidence>
<dbReference type="Proteomes" id="UP001250214">
    <property type="component" value="Unassembled WGS sequence"/>
</dbReference>
<reference evidence="3" key="1">
    <citation type="submission" date="2023-07" db="EMBL/GenBank/DDBJ databases">
        <title>Novel species in the genus Lipingzhangella isolated from Sambhar Salt Lake.</title>
        <authorList>
            <person name="Jiya N."/>
            <person name="Kajale S."/>
            <person name="Sharma A."/>
        </authorList>
    </citation>
    <scope>NUCLEOTIDE SEQUENCE [LARGE SCALE GENOMIC DNA]</scope>
    <source>
        <strain evidence="3">LS1_29</strain>
    </source>
</reference>